<dbReference type="SUPFAM" id="SSF56672">
    <property type="entry name" value="DNA/RNA polymerases"/>
    <property type="match status" value="1"/>
</dbReference>
<reference evidence="4 5" key="1">
    <citation type="journal article" date="2012" name="Nat. Biotechnol.">
        <title>Draft genome sequence of pigeonpea (Cajanus cajan), an orphan legume crop of resource-poor farmers.</title>
        <authorList>
            <person name="Varshney R.K."/>
            <person name="Chen W."/>
            <person name="Li Y."/>
            <person name="Bharti A.K."/>
            <person name="Saxena R.K."/>
            <person name="Schlueter J.A."/>
            <person name="Donoghue M.T."/>
            <person name="Azam S."/>
            <person name="Fan G."/>
            <person name="Whaley A.M."/>
            <person name="Farmer A.D."/>
            <person name="Sheridan J."/>
            <person name="Iwata A."/>
            <person name="Tuteja R."/>
            <person name="Penmetsa R.V."/>
            <person name="Wu W."/>
            <person name="Upadhyaya H.D."/>
            <person name="Yang S.P."/>
            <person name="Shah T."/>
            <person name="Saxena K.B."/>
            <person name="Michael T."/>
            <person name="McCombie W.R."/>
            <person name="Yang B."/>
            <person name="Zhang G."/>
            <person name="Yang H."/>
            <person name="Wang J."/>
            <person name="Spillane C."/>
            <person name="Cook D.R."/>
            <person name="May G.D."/>
            <person name="Xu X."/>
            <person name="Jackson S.A."/>
        </authorList>
    </citation>
    <scope>NUCLEOTIDE SEQUENCE [LARGE SCALE GENOMIC DNA]</scope>
    <source>
        <strain evidence="5">cv. Asha</strain>
    </source>
</reference>
<dbReference type="PANTHER" id="PTHR24559">
    <property type="entry name" value="TRANSPOSON TY3-I GAG-POL POLYPROTEIN"/>
    <property type="match status" value="1"/>
</dbReference>
<dbReference type="EMBL" id="KQ483461">
    <property type="protein sequence ID" value="KYP50101.1"/>
    <property type="molecule type" value="Genomic_DNA"/>
</dbReference>
<dbReference type="AlphaFoldDB" id="A0A151S5R0"/>
<feature type="domain" description="Reverse transcriptase" evidence="1">
    <location>
        <begin position="1"/>
        <end position="64"/>
    </location>
</feature>
<dbReference type="PANTHER" id="PTHR24559:SF437">
    <property type="entry name" value="RNA-DIRECTED DNA POLYMERASE HOMOLOG"/>
    <property type="match status" value="1"/>
</dbReference>
<evidence type="ECO:0000259" key="1">
    <source>
        <dbReference type="Pfam" id="PF00078"/>
    </source>
</evidence>
<dbReference type="Pfam" id="PF00078">
    <property type="entry name" value="RVT_1"/>
    <property type="match status" value="1"/>
</dbReference>
<protein>
    <submittedName>
        <fullName evidence="4">Retrovirus-related Pol polyprotein from transposon gypsy</fullName>
    </submittedName>
</protein>
<dbReference type="Gramene" id="C.cajan_27457.t">
    <property type="protein sequence ID" value="C.cajan_27457.t.cds1"/>
    <property type="gene ID" value="C.cajan_27457"/>
</dbReference>
<proteinExistence type="predicted"/>
<gene>
    <name evidence="2" type="ORF">KK1_028084</name>
    <name evidence="3" type="ORF">KK1_028085</name>
    <name evidence="4" type="ORF">KK1_028087</name>
</gene>
<sequence length="81" mass="9348">MNHVLREYIGRFVIVYFDDILIYSRSLSDNIGQVFFSLRNSKLFGNIEKCTFYVNSVIFLGFVIGVNGVHVDPEKIKAIQE</sequence>
<keyword evidence="5" id="KW-1185">Reference proteome</keyword>
<dbReference type="Proteomes" id="UP000075243">
    <property type="component" value="Unassembled WGS sequence"/>
</dbReference>
<dbReference type="InterPro" id="IPR043128">
    <property type="entry name" value="Rev_trsase/Diguanyl_cyclase"/>
</dbReference>
<dbReference type="InterPro" id="IPR053134">
    <property type="entry name" value="RNA-dir_DNA_polymerase"/>
</dbReference>
<dbReference type="InterPro" id="IPR000477">
    <property type="entry name" value="RT_dom"/>
</dbReference>
<dbReference type="Gene3D" id="3.30.70.270">
    <property type="match status" value="1"/>
</dbReference>
<accession>A0A151S5R0</accession>
<dbReference type="InterPro" id="IPR043502">
    <property type="entry name" value="DNA/RNA_pol_sf"/>
</dbReference>
<evidence type="ECO:0000313" key="3">
    <source>
        <dbReference type="EMBL" id="KYP50102.1"/>
    </source>
</evidence>
<evidence type="ECO:0000313" key="5">
    <source>
        <dbReference type="Proteomes" id="UP000075243"/>
    </source>
</evidence>
<evidence type="ECO:0000313" key="4">
    <source>
        <dbReference type="EMBL" id="KYP50104.1"/>
    </source>
</evidence>
<evidence type="ECO:0000313" key="2">
    <source>
        <dbReference type="EMBL" id="KYP50101.1"/>
    </source>
</evidence>
<dbReference type="EMBL" id="KQ483461">
    <property type="protein sequence ID" value="KYP50102.1"/>
    <property type="molecule type" value="Genomic_DNA"/>
</dbReference>
<name>A0A151S5R0_CAJCA</name>
<dbReference type="Gramene" id="C.cajan_27459.t">
    <property type="protein sequence ID" value="C.cajan_27459.t.cds1"/>
    <property type="gene ID" value="C.cajan_27459"/>
</dbReference>
<organism evidence="4 5">
    <name type="scientific">Cajanus cajan</name>
    <name type="common">Pigeon pea</name>
    <name type="synonym">Cajanus indicus</name>
    <dbReference type="NCBI Taxonomy" id="3821"/>
    <lineage>
        <taxon>Eukaryota</taxon>
        <taxon>Viridiplantae</taxon>
        <taxon>Streptophyta</taxon>
        <taxon>Embryophyta</taxon>
        <taxon>Tracheophyta</taxon>
        <taxon>Spermatophyta</taxon>
        <taxon>Magnoliopsida</taxon>
        <taxon>eudicotyledons</taxon>
        <taxon>Gunneridae</taxon>
        <taxon>Pentapetalae</taxon>
        <taxon>rosids</taxon>
        <taxon>fabids</taxon>
        <taxon>Fabales</taxon>
        <taxon>Fabaceae</taxon>
        <taxon>Papilionoideae</taxon>
        <taxon>50 kb inversion clade</taxon>
        <taxon>NPAAA clade</taxon>
        <taxon>indigoferoid/millettioid clade</taxon>
        <taxon>Phaseoleae</taxon>
        <taxon>Cajanus</taxon>
    </lineage>
</organism>
<dbReference type="Gramene" id="C.cajan_27456.t">
    <property type="protein sequence ID" value="C.cajan_27456.t.cds1"/>
    <property type="gene ID" value="C.cajan_27456"/>
</dbReference>
<dbReference type="EMBL" id="KQ483461">
    <property type="protein sequence ID" value="KYP50104.1"/>
    <property type="molecule type" value="Genomic_DNA"/>
</dbReference>